<name>A0A8E2JBM7_9PEZI</name>
<protein>
    <submittedName>
        <fullName evidence="3">Uncharacterized protein</fullName>
    </submittedName>
</protein>
<keyword evidence="1" id="KW-0175">Coiled coil</keyword>
<evidence type="ECO:0000313" key="3">
    <source>
        <dbReference type="EMBL" id="OCK76084.1"/>
    </source>
</evidence>
<keyword evidence="2" id="KW-1133">Transmembrane helix</keyword>
<keyword evidence="2" id="KW-0812">Transmembrane</keyword>
<reference evidence="3 4" key="1">
    <citation type="journal article" date="2016" name="Nat. Commun.">
        <title>Ectomycorrhizal ecology is imprinted in the genome of the dominant symbiotic fungus Cenococcum geophilum.</title>
        <authorList>
            <consortium name="DOE Joint Genome Institute"/>
            <person name="Peter M."/>
            <person name="Kohler A."/>
            <person name="Ohm R.A."/>
            <person name="Kuo A."/>
            <person name="Krutzmann J."/>
            <person name="Morin E."/>
            <person name="Arend M."/>
            <person name="Barry K.W."/>
            <person name="Binder M."/>
            <person name="Choi C."/>
            <person name="Clum A."/>
            <person name="Copeland A."/>
            <person name="Grisel N."/>
            <person name="Haridas S."/>
            <person name="Kipfer T."/>
            <person name="LaButti K."/>
            <person name="Lindquist E."/>
            <person name="Lipzen A."/>
            <person name="Maire R."/>
            <person name="Meier B."/>
            <person name="Mihaltcheva S."/>
            <person name="Molinier V."/>
            <person name="Murat C."/>
            <person name="Poggeler S."/>
            <person name="Quandt C.A."/>
            <person name="Sperisen C."/>
            <person name="Tritt A."/>
            <person name="Tisserant E."/>
            <person name="Crous P.W."/>
            <person name="Henrissat B."/>
            <person name="Nehls U."/>
            <person name="Egli S."/>
            <person name="Spatafora J.W."/>
            <person name="Grigoriev I.V."/>
            <person name="Martin F.M."/>
        </authorList>
    </citation>
    <scope>NUCLEOTIDE SEQUENCE [LARGE SCALE GENOMIC DNA]</scope>
    <source>
        <strain evidence="3 4">CBS 459.81</strain>
    </source>
</reference>
<organism evidence="3 4">
    <name type="scientific">Lepidopterella palustris CBS 459.81</name>
    <dbReference type="NCBI Taxonomy" id="1314670"/>
    <lineage>
        <taxon>Eukaryota</taxon>
        <taxon>Fungi</taxon>
        <taxon>Dikarya</taxon>
        <taxon>Ascomycota</taxon>
        <taxon>Pezizomycotina</taxon>
        <taxon>Dothideomycetes</taxon>
        <taxon>Pleosporomycetidae</taxon>
        <taxon>Mytilinidiales</taxon>
        <taxon>Argynnaceae</taxon>
        <taxon>Lepidopterella</taxon>
    </lineage>
</organism>
<gene>
    <name evidence="3" type="ORF">K432DRAFT_307153</name>
</gene>
<dbReference type="AlphaFoldDB" id="A0A8E2JBM7"/>
<accession>A0A8E2JBM7</accession>
<feature type="transmembrane region" description="Helical" evidence="2">
    <location>
        <begin position="132"/>
        <end position="154"/>
    </location>
</feature>
<evidence type="ECO:0000256" key="2">
    <source>
        <dbReference type="SAM" id="Phobius"/>
    </source>
</evidence>
<dbReference type="OrthoDB" id="5428055at2759"/>
<proteinExistence type="predicted"/>
<feature type="transmembrane region" description="Helical" evidence="2">
    <location>
        <begin position="97"/>
        <end position="117"/>
    </location>
</feature>
<sequence>MRLLSQLLDVLSKTIKAWEGFHSSSGGIGYFSNIDSSPESDISERRIRLSLRAINETFETLECLQQQLVSLKQSCNNSAQALRLTLESNEAAKRNGITAEITASVISPVALATAYFAMPQAVIPFKLNFKSFLIGIFAIIVAVRLLFVVLRGLLHRSWWWKGITACIMTTQLDGTRAYRLYSTRNCGSALLALRRGRSYPDKSTEGGEMDTFKV</sequence>
<evidence type="ECO:0000313" key="4">
    <source>
        <dbReference type="Proteomes" id="UP000250266"/>
    </source>
</evidence>
<dbReference type="EMBL" id="KV745244">
    <property type="protein sequence ID" value="OCK76084.1"/>
    <property type="molecule type" value="Genomic_DNA"/>
</dbReference>
<dbReference type="Proteomes" id="UP000250266">
    <property type="component" value="Unassembled WGS sequence"/>
</dbReference>
<keyword evidence="4" id="KW-1185">Reference proteome</keyword>
<keyword evidence="2" id="KW-0472">Membrane</keyword>
<evidence type="ECO:0000256" key="1">
    <source>
        <dbReference type="SAM" id="Coils"/>
    </source>
</evidence>
<feature type="coiled-coil region" evidence="1">
    <location>
        <begin position="54"/>
        <end position="81"/>
    </location>
</feature>